<comment type="caution">
    <text evidence="2">The sequence shown here is derived from an EMBL/GenBank/DDBJ whole genome shotgun (WGS) entry which is preliminary data.</text>
</comment>
<evidence type="ECO:0000313" key="2">
    <source>
        <dbReference type="EMBL" id="MBB4766707.1"/>
    </source>
</evidence>
<dbReference type="Proteomes" id="UP000578112">
    <property type="component" value="Unassembled WGS sequence"/>
</dbReference>
<keyword evidence="1" id="KW-0812">Transmembrane</keyword>
<feature type="transmembrane region" description="Helical" evidence="1">
    <location>
        <begin position="220"/>
        <end position="236"/>
    </location>
</feature>
<feature type="transmembrane region" description="Helical" evidence="1">
    <location>
        <begin position="414"/>
        <end position="433"/>
    </location>
</feature>
<feature type="transmembrane region" description="Helical" evidence="1">
    <location>
        <begin position="132"/>
        <end position="154"/>
    </location>
</feature>
<keyword evidence="1" id="KW-0472">Membrane</keyword>
<evidence type="ECO:0000313" key="3">
    <source>
        <dbReference type="Proteomes" id="UP000578112"/>
    </source>
</evidence>
<dbReference type="RefSeq" id="WP_184997817.1">
    <property type="nucleotide sequence ID" value="NZ_BOMK01000052.1"/>
</dbReference>
<feature type="transmembrane region" description="Helical" evidence="1">
    <location>
        <begin position="184"/>
        <end position="200"/>
    </location>
</feature>
<gene>
    <name evidence="2" type="ORF">BJ971_007263</name>
</gene>
<evidence type="ECO:0008006" key="4">
    <source>
        <dbReference type="Google" id="ProtNLM"/>
    </source>
</evidence>
<feature type="transmembrane region" description="Helical" evidence="1">
    <location>
        <begin position="373"/>
        <end position="394"/>
    </location>
</feature>
<keyword evidence="1" id="KW-1133">Transmembrane helix</keyword>
<dbReference type="AlphaFoldDB" id="A0A7W7I595"/>
<reference evidence="2 3" key="1">
    <citation type="submission" date="2020-08" db="EMBL/GenBank/DDBJ databases">
        <title>Sequencing the genomes of 1000 actinobacteria strains.</title>
        <authorList>
            <person name="Klenk H.-P."/>
        </authorList>
    </citation>
    <scope>NUCLEOTIDE SEQUENCE [LARGE SCALE GENOMIC DNA]</scope>
    <source>
        <strain evidence="2 3">DSM 43149</strain>
    </source>
</reference>
<evidence type="ECO:0000256" key="1">
    <source>
        <dbReference type="SAM" id="Phobius"/>
    </source>
</evidence>
<feature type="transmembrane region" description="Helical" evidence="1">
    <location>
        <begin position="161"/>
        <end position="178"/>
    </location>
</feature>
<keyword evidence="3" id="KW-1185">Reference proteome</keyword>
<protein>
    <recommendedName>
        <fullName evidence="4">Glycosyltransferase RgtA/B/C/D-like domain-containing protein</fullName>
    </recommendedName>
</protein>
<name>A0A7W7I595_9ACTN</name>
<feature type="transmembrane region" description="Helical" evidence="1">
    <location>
        <begin position="242"/>
        <end position="259"/>
    </location>
</feature>
<organism evidence="2 3">
    <name type="scientific">Actinoplanes digitatis</name>
    <dbReference type="NCBI Taxonomy" id="1868"/>
    <lineage>
        <taxon>Bacteria</taxon>
        <taxon>Bacillati</taxon>
        <taxon>Actinomycetota</taxon>
        <taxon>Actinomycetes</taxon>
        <taxon>Micromonosporales</taxon>
        <taxon>Micromonosporaceae</taxon>
        <taxon>Actinoplanes</taxon>
    </lineage>
</organism>
<sequence length="588" mass="62896">MDESRADPAAERQRLRRLRAFTRHEWVVACFSALLLAVAMIWLLPPYAQWVMSAGSIPVRVANPARTIIGDGGDPSGQAWLIAWNGHAVRHGLGGLWNTNAFYPETYGLAFTDSLLGYAPAGLFGSGPDDAILRYNILFVLAFALAYLGGYALVRQLGANRIGAAVAGAVFAFAPWRYGHDGHLNILSTGGIALAVAMLARGHGWSLTQGYRPRRVRPGWALAGWLVAAWQITLGFGIGLPFAYLLAAACLAAVAGWLLTGRPALDRRLILADVAGGLAFAAVTGYLAQIYLRVRELHPETPRSWEYVALFSPTWRGLLAGPRPSLPWGAWHEPARAAMGNAPNEKVLLCGFALYALAAAGLFASIWTVRQRVLLGAGIVVGVLLALGTNGPLYRYLFLYLPGFDGTRTPGRLILWPTLLLGVLAAGLITHLSRRAAAVTGREHARLAARVVTVPLLIVVLFEGMPELDHVALPAAPAALAAAPAPLIVLPSDEGIDLNIALWSTAGFPTMVNGAASISTPDHQAIRDLMQTFPSAPSLDRLRGLGIRSVVVIRDRVLGTPFEAVLRAPPTPGVTRRDIGPDILYTLD</sequence>
<accession>A0A7W7I595</accession>
<proteinExistence type="predicted"/>
<feature type="transmembrane region" description="Helical" evidence="1">
    <location>
        <begin position="271"/>
        <end position="292"/>
    </location>
</feature>
<feature type="transmembrane region" description="Helical" evidence="1">
    <location>
        <begin position="346"/>
        <end position="366"/>
    </location>
</feature>
<feature type="transmembrane region" description="Helical" evidence="1">
    <location>
        <begin position="26"/>
        <end position="44"/>
    </location>
</feature>
<dbReference type="EMBL" id="JACHNH010000001">
    <property type="protein sequence ID" value="MBB4766707.1"/>
    <property type="molecule type" value="Genomic_DNA"/>
</dbReference>